<proteinExistence type="predicted"/>
<dbReference type="PATRIC" id="fig|445710.3.peg.1024"/>
<evidence type="ECO:0000313" key="14">
    <source>
        <dbReference type="EMBL" id="AND68482.1"/>
    </source>
</evidence>
<dbReference type="GO" id="GO:0003824">
    <property type="term" value="F:catalytic activity"/>
    <property type="evidence" value="ECO:0007669"/>
    <property type="project" value="UniProtKB-KW"/>
</dbReference>
<dbReference type="PANTHER" id="PTHR24567:SF75">
    <property type="entry name" value="FUMARATE AND NITRATE REDUCTION REGULATORY PROTEIN"/>
    <property type="match status" value="1"/>
</dbReference>
<dbReference type="RefSeq" id="WP_063670993.1">
    <property type="nucleotide sequence ID" value="NZ_CP014841.1"/>
</dbReference>
<dbReference type="Proteomes" id="UP000077255">
    <property type="component" value="Chromosome"/>
</dbReference>
<keyword evidence="7" id="KW-0805">Transcription regulation</keyword>
<feature type="domain" description="HTH crp-type" evidence="13">
    <location>
        <begin position="154"/>
        <end position="227"/>
    </location>
</feature>
<evidence type="ECO:0000256" key="2">
    <source>
        <dbReference type="ARBA" id="ARBA00011738"/>
    </source>
</evidence>
<evidence type="ECO:0000313" key="15">
    <source>
        <dbReference type="Proteomes" id="UP000077255"/>
    </source>
</evidence>
<evidence type="ECO:0000256" key="6">
    <source>
        <dbReference type="ARBA" id="ARBA00022636"/>
    </source>
</evidence>
<dbReference type="PANTHER" id="PTHR24567">
    <property type="entry name" value="CRP FAMILY TRANSCRIPTIONAL REGULATORY PROTEIN"/>
    <property type="match status" value="1"/>
</dbReference>
<dbReference type="InterPro" id="IPR036388">
    <property type="entry name" value="WH-like_DNA-bd_sf"/>
</dbReference>
<dbReference type="PRINTS" id="PR00034">
    <property type="entry name" value="HTHCRP"/>
</dbReference>
<dbReference type="InterPro" id="IPR036390">
    <property type="entry name" value="WH_DNA-bd_sf"/>
</dbReference>
<dbReference type="FunFam" id="1.10.10.10:FF:000028">
    <property type="entry name" value="Fumarate/nitrate reduction transcriptional regulator Fnr"/>
    <property type="match status" value="1"/>
</dbReference>
<dbReference type="GO" id="GO:0003677">
    <property type="term" value="F:DNA binding"/>
    <property type="evidence" value="ECO:0007669"/>
    <property type="project" value="UniProtKB-KW"/>
</dbReference>
<dbReference type="SUPFAM" id="SSF46785">
    <property type="entry name" value="Winged helix' DNA-binding domain"/>
    <property type="match status" value="1"/>
</dbReference>
<keyword evidence="5" id="KW-0021">Allosteric enzyme</keyword>
<comment type="subunit">
    <text evidence="2">Homodimer.</text>
</comment>
<dbReference type="STRING" id="445710.ATSB10_10280"/>
<evidence type="ECO:0000256" key="9">
    <source>
        <dbReference type="ARBA" id="ARBA00023125"/>
    </source>
</evidence>
<dbReference type="KEGG" id="dtx:ATSB10_10280"/>
<dbReference type="Pfam" id="PF13545">
    <property type="entry name" value="HTH_Crp_2"/>
    <property type="match status" value="1"/>
</dbReference>
<keyword evidence="4" id="KW-0678">Repressor</keyword>
<dbReference type="SMART" id="SM00100">
    <property type="entry name" value="cNMP"/>
    <property type="match status" value="1"/>
</dbReference>
<keyword evidence="11" id="KW-0804">Transcription</keyword>
<dbReference type="Gene3D" id="2.60.120.10">
    <property type="entry name" value="Jelly Rolls"/>
    <property type="match status" value="1"/>
</dbReference>
<evidence type="ECO:0000256" key="5">
    <source>
        <dbReference type="ARBA" id="ARBA00022533"/>
    </source>
</evidence>
<keyword evidence="6" id="KW-0973">c-di-GMP</keyword>
<dbReference type="SUPFAM" id="SSF51206">
    <property type="entry name" value="cAMP-binding domain-like"/>
    <property type="match status" value="1"/>
</dbReference>
<keyword evidence="8" id="KW-0843">Virulence</keyword>
<keyword evidence="9" id="KW-0238">DNA-binding</keyword>
<evidence type="ECO:0000256" key="11">
    <source>
        <dbReference type="ARBA" id="ARBA00023163"/>
    </source>
</evidence>
<evidence type="ECO:0000256" key="7">
    <source>
        <dbReference type="ARBA" id="ARBA00023015"/>
    </source>
</evidence>
<reference evidence="14 15" key="1">
    <citation type="submission" date="2016-02" db="EMBL/GenBank/DDBJ databases">
        <title>Complete genome sequencing and analysis of ATSB10, Dyella thiooxydans isolated from rhizosphere soil of sunflower (Helianthus annuus L.).</title>
        <authorList>
            <person name="Lee Y."/>
            <person name="Hwangbo K."/>
            <person name="Chung H."/>
            <person name="Yoo J."/>
            <person name="Kim K.Y."/>
            <person name="Sa T.M."/>
            <person name="Um Y."/>
            <person name="Madhaiyan M."/>
        </authorList>
    </citation>
    <scope>NUCLEOTIDE SEQUENCE [LARGE SCALE GENOMIC DNA]</scope>
    <source>
        <strain evidence="14 15">ATSB10</strain>
    </source>
</reference>
<dbReference type="InterPro" id="IPR012318">
    <property type="entry name" value="HTH_CRP"/>
</dbReference>
<protein>
    <recommendedName>
        <fullName evidence="3">CRP-like protein Clp</fullName>
    </recommendedName>
    <alternativeName>
        <fullName evidence="12">Catabolite activation-like protein</fullName>
    </alternativeName>
</protein>
<dbReference type="AlphaFoldDB" id="A0A160N098"/>
<dbReference type="PROSITE" id="PS51063">
    <property type="entry name" value="HTH_CRP_2"/>
    <property type="match status" value="1"/>
</dbReference>
<dbReference type="OrthoDB" id="7643467at2"/>
<dbReference type="InterPro" id="IPR000595">
    <property type="entry name" value="cNMP-bd_dom"/>
</dbReference>
<evidence type="ECO:0000256" key="10">
    <source>
        <dbReference type="ARBA" id="ARBA00023159"/>
    </source>
</evidence>
<dbReference type="SMART" id="SM00419">
    <property type="entry name" value="HTH_CRP"/>
    <property type="match status" value="1"/>
</dbReference>
<accession>A0A160N098</accession>
<dbReference type="CDD" id="cd00092">
    <property type="entry name" value="HTH_CRP"/>
    <property type="match status" value="1"/>
</dbReference>
<dbReference type="InterPro" id="IPR018490">
    <property type="entry name" value="cNMP-bd_dom_sf"/>
</dbReference>
<evidence type="ECO:0000256" key="8">
    <source>
        <dbReference type="ARBA" id="ARBA00023026"/>
    </source>
</evidence>
<dbReference type="GO" id="GO:0003700">
    <property type="term" value="F:DNA-binding transcription factor activity"/>
    <property type="evidence" value="ECO:0007669"/>
    <property type="project" value="TreeGrafter"/>
</dbReference>
<comment type="subcellular location">
    <subcellularLocation>
        <location evidence="1">Cytoplasm</location>
    </subcellularLocation>
</comment>
<evidence type="ECO:0000256" key="12">
    <source>
        <dbReference type="ARBA" id="ARBA00031697"/>
    </source>
</evidence>
<dbReference type="InterPro" id="IPR050397">
    <property type="entry name" value="Env_Response_Regulators"/>
</dbReference>
<dbReference type="EMBL" id="CP014841">
    <property type="protein sequence ID" value="AND68482.1"/>
    <property type="molecule type" value="Genomic_DNA"/>
</dbReference>
<dbReference type="CDD" id="cd00038">
    <property type="entry name" value="CAP_ED"/>
    <property type="match status" value="1"/>
</dbReference>
<dbReference type="Pfam" id="PF00027">
    <property type="entry name" value="cNMP_binding"/>
    <property type="match status" value="1"/>
</dbReference>
<organism evidence="14 15">
    <name type="scientific">Dyella thiooxydans</name>
    <dbReference type="NCBI Taxonomy" id="445710"/>
    <lineage>
        <taxon>Bacteria</taxon>
        <taxon>Pseudomonadati</taxon>
        <taxon>Pseudomonadota</taxon>
        <taxon>Gammaproteobacteria</taxon>
        <taxon>Lysobacterales</taxon>
        <taxon>Rhodanobacteraceae</taxon>
        <taxon>Dyella</taxon>
    </lineage>
</organism>
<name>A0A160N098_9GAMM</name>
<evidence type="ECO:0000256" key="1">
    <source>
        <dbReference type="ARBA" id="ARBA00004496"/>
    </source>
</evidence>
<keyword evidence="15" id="KW-1185">Reference proteome</keyword>
<evidence type="ECO:0000259" key="13">
    <source>
        <dbReference type="PROSITE" id="PS51063"/>
    </source>
</evidence>
<gene>
    <name evidence="14" type="ORF">ATSB10_10280</name>
</gene>
<dbReference type="Gene3D" id="1.10.10.10">
    <property type="entry name" value="Winged helix-like DNA-binding domain superfamily/Winged helix DNA-binding domain"/>
    <property type="match status" value="1"/>
</dbReference>
<evidence type="ECO:0000256" key="4">
    <source>
        <dbReference type="ARBA" id="ARBA00022491"/>
    </source>
</evidence>
<sequence>MSATIASLSTARKLADDTLHRSAFGRELLKVASRFTLHVHRMQKGGYLACAGAPFRSLFLLTSGSAKATCPGADGREQITRFYMAEDLLGLDALDAGVHPTSIRMLEYSVALEIPLPQLEQAGIDIRGLYVALIRKLSHEVEYEQQTLLLLGSAKAEERLATFLLELGRRHAEHGCSSSEYVLRMTREDIASYLGLKLETVSRGLSRLNRIGAVDVQGRSIRIRDPRQLERSAVWGRGAAPSARTDVPQVAVA</sequence>
<dbReference type="GO" id="GO:0005829">
    <property type="term" value="C:cytosol"/>
    <property type="evidence" value="ECO:0007669"/>
    <property type="project" value="TreeGrafter"/>
</dbReference>
<evidence type="ECO:0000256" key="3">
    <source>
        <dbReference type="ARBA" id="ARBA00020769"/>
    </source>
</evidence>
<dbReference type="InterPro" id="IPR014710">
    <property type="entry name" value="RmlC-like_jellyroll"/>
</dbReference>
<keyword evidence="10" id="KW-0010">Activator</keyword>